<evidence type="ECO:0000256" key="3">
    <source>
        <dbReference type="ARBA" id="ARBA00023134"/>
    </source>
</evidence>
<protein>
    <recommendedName>
        <fullName evidence="4">Intraflagellar transport protein 22 homolog</fullName>
    </recommendedName>
    <alternativeName>
        <fullName evidence="5">Rab-like protein 5</fullName>
    </alternativeName>
</protein>
<comment type="similarity">
    <text evidence="1">Belongs to the small GTPase superfamily. Rab family.</text>
</comment>
<evidence type="ECO:0000313" key="7">
    <source>
        <dbReference type="Proteomes" id="UP001283361"/>
    </source>
</evidence>
<gene>
    <name evidence="6" type="ORF">RRG08_042243</name>
</gene>
<dbReference type="FunFam" id="3.40.50.300:FF:001100">
    <property type="entry name" value="intraflagellar transport protein 22 homolog"/>
    <property type="match status" value="1"/>
</dbReference>
<keyword evidence="7" id="KW-1185">Reference proteome</keyword>
<dbReference type="GO" id="GO:0030990">
    <property type="term" value="C:intraciliary transport particle"/>
    <property type="evidence" value="ECO:0007669"/>
    <property type="project" value="UniProtKB-ARBA"/>
</dbReference>
<dbReference type="EMBL" id="JAWDGP010001262">
    <property type="protein sequence ID" value="KAK3793300.1"/>
    <property type="molecule type" value="Genomic_DNA"/>
</dbReference>
<reference evidence="6" key="1">
    <citation type="journal article" date="2023" name="G3 (Bethesda)">
        <title>A reference genome for the long-term kleptoplast-retaining sea slug Elysia crispata morphotype clarki.</title>
        <authorList>
            <person name="Eastman K.E."/>
            <person name="Pendleton A.L."/>
            <person name="Shaikh M.A."/>
            <person name="Suttiyut T."/>
            <person name="Ogas R."/>
            <person name="Tomko P."/>
            <person name="Gavelis G."/>
            <person name="Widhalm J.R."/>
            <person name="Wisecaver J.H."/>
        </authorList>
    </citation>
    <scope>NUCLEOTIDE SEQUENCE</scope>
    <source>
        <strain evidence="6">ECLA1</strain>
    </source>
</reference>
<organism evidence="6 7">
    <name type="scientific">Elysia crispata</name>
    <name type="common">lettuce slug</name>
    <dbReference type="NCBI Taxonomy" id="231223"/>
    <lineage>
        <taxon>Eukaryota</taxon>
        <taxon>Metazoa</taxon>
        <taxon>Spiralia</taxon>
        <taxon>Lophotrochozoa</taxon>
        <taxon>Mollusca</taxon>
        <taxon>Gastropoda</taxon>
        <taxon>Heterobranchia</taxon>
        <taxon>Euthyneura</taxon>
        <taxon>Panpulmonata</taxon>
        <taxon>Sacoglossa</taxon>
        <taxon>Placobranchoidea</taxon>
        <taxon>Plakobranchidae</taxon>
        <taxon>Elysia</taxon>
    </lineage>
</organism>
<evidence type="ECO:0000256" key="2">
    <source>
        <dbReference type="ARBA" id="ARBA00022741"/>
    </source>
</evidence>
<proteinExistence type="inferred from homology"/>
<dbReference type="SUPFAM" id="SSF52540">
    <property type="entry name" value="P-loop containing nucleoside triphosphate hydrolases"/>
    <property type="match status" value="1"/>
</dbReference>
<name>A0AAE1AT63_9GAST</name>
<accession>A0AAE1AT63</accession>
<evidence type="ECO:0000256" key="5">
    <source>
        <dbReference type="ARBA" id="ARBA00041562"/>
    </source>
</evidence>
<sequence length="184" mass="20908">MSKAKVIVVGPCEAGKTVLCNFLADATEFSGGEYHPTQGVRIVEFETNGPDKSRSALDVELWDCSGDRRFESCWPAMIRDASGAIFVYNPDMPNHDKELDTWYNFILGNQHLKENQCYVYAHHRPNTAGQSTELSNSFSKIPLVHTNLEEDADAVRSEFNRFLWTLVRAMSSNREQEELNIMNQ</sequence>
<evidence type="ECO:0000256" key="4">
    <source>
        <dbReference type="ARBA" id="ARBA00040799"/>
    </source>
</evidence>
<dbReference type="Proteomes" id="UP001283361">
    <property type="component" value="Unassembled WGS sequence"/>
</dbReference>
<keyword evidence="3" id="KW-0342">GTP-binding</keyword>
<dbReference type="PANTHER" id="PTHR24073">
    <property type="entry name" value="DRAB5-RELATED"/>
    <property type="match status" value="1"/>
</dbReference>
<dbReference type="InterPro" id="IPR027417">
    <property type="entry name" value="P-loop_NTPase"/>
</dbReference>
<dbReference type="GO" id="GO:0005929">
    <property type="term" value="C:cilium"/>
    <property type="evidence" value="ECO:0007669"/>
    <property type="project" value="UniProtKB-ARBA"/>
</dbReference>
<keyword evidence="2" id="KW-0547">Nucleotide-binding</keyword>
<evidence type="ECO:0000313" key="6">
    <source>
        <dbReference type="EMBL" id="KAK3793300.1"/>
    </source>
</evidence>
<evidence type="ECO:0000256" key="1">
    <source>
        <dbReference type="ARBA" id="ARBA00006270"/>
    </source>
</evidence>
<dbReference type="AlphaFoldDB" id="A0AAE1AT63"/>
<dbReference type="Gene3D" id="3.40.50.300">
    <property type="entry name" value="P-loop containing nucleotide triphosphate hydrolases"/>
    <property type="match status" value="1"/>
</dbReference>
<dbReference type="GO" id="GO:0005525">
    <property type="term" value="F:GTP binding"/>
    <property type="evidence" value="ECO:0007669"/>
    <property type="project" value="UniProtKB-KW"/>
</dbReference>
<dbReference type="Pfam" id="PF08477">
    <property type="entry name" value="Roc"/>
    <property type="match status" value="1"/>
</dbReference>
<comment type="caution">
    <text evidence="6">The sequence shown here is derived from an EMBL/GenBank/DDBJ whole genome shotgun (WGS) entry which is preliminary data.</text>
</comment>